<dbReference type="PATRIC" id="fig|1388761.3.peg.1643"/>
<dbReference type="Proteomes" id="UP000016856">
    <property type="component" value="Unassembled WGS sequence"/>
</dbReference>
<name>U5CPI1_CALSX</name>
<reference evidence="1 2" key="1">
    <citation type="journal article" date="2013" name="Genome Announc.">
        <title>Draft Genome Sequence of an Anaerobic and Extremophilic Bacterium, Caldanaerobacter yonseiensis, Isolated from a Geothermal Hot Stream.</title>
        <authorList>
            <person name="Lee S.J."/>
            <person name="Lee Y.J."/>
            <person name="Park G.S."/>
            <person name="Kim B.C."/>
            <person name="Lee S.J."/>
            <person name="Shin J.H."/>
            <person name="Lee D.W."/>
        </authorList>
    </citation>
    <scope>NUCLEOTIDE SEQUENCE [LARGE SCALE GENOMIC DNA]</scope>
    <source>
        <strain evidence="1 2">KB-1</strain>
    </source>
</reference>
<comment type="caution">
    <text evidence="1">The sequence shown here is derived from an EMBL/GenBank/DDBJ whole genome shotgun (WGS) entry which is preliminary data.</text>
</comment>
<gene>
    <name evidence="1" type="ORF">O163_08160</name>
</gene>
<dbReference type="NCBIfam" id="TIGR01537">
    <property type="entry name" value="portal_HK97"/>
    <property type="match status" value="1"/>
</dbReference>
<dbReference type="InterPro" id="IPR006944">
    <property type="entry name" value="Phage/GTA_portal"/>
</dbReference>
<dbReference type="InterPro" id="IPR006427">
    <property type="entry name" value="Portal_HK97"/>
</dbReference>
<protein>
    <submittedName>
        <fullName evidence="1">Nucleoid-structuring protein H-NS</fullName>
    </submittedName>
</protein>
<evidence type="ECO:0000313" key="1">
    <source>
        <dbReference type="EMBL" id="ERM91898.1"/>
    </source>
</evidence>
<accession>U5CPI1</accession>
<dbReference type="EMBL" id="AXDC01000020">
    <property type="protein sequence ID" value="ERM91898.1"/>
    <property type="molecule type" value="Genomic_DNA"/>
</dbReference>
<organism evidence="1 2">
    <name type="scientific">Caldanaerobacter subterraneus subsp. yonseiensis KB-1</name>
    <dbReference type="NCBI Taxonomy" id="1388761"/>
    <lineage>
        <taxon>Bacteria</taxon>
        <taxon>Bacillati</taxon>
        <taxon>Bacillota</taxon>
        <taxon>Clostridia</taxon>
        <taxon>Thermoanaerobacterales</taxon>
        <taxon>Thermoanaerobacteraceae</taxon>
        <taxon>Caldanaerobacter</taxon>
    </lineage>
</organism>
<proteinExistence type="predicted"/>
<evidence type="ECO:0000313" key="2">
    <source>
        <dbReference type="Proteomes" id="UP000016856"/>
    </source>
</evidence>
<dbReference type="AlphaFoldDB" id="U5CPI1"/>
<dbReference type="RefSeq" id="WP_022588056.1">
    <property type="nucleotide sequence ID" value="NZ_AXDC01000020.1"/>
</dbReference>
<sequence length="415" mass="47766">MGIFRRSIESRDYTISDPIIQQFLGITDTTTISPDKLKEATYFACMRIMTDTVAKLPLKLYQETEDGIKKVTNHYLYPLIKWRPNPYMSASDFWKTVEFNRLEWGHEIVYIDVQNGKITGLYPLDMSKVTIWVDNAGIIGNQNAIYYVYTDNTGNQYKLTEDEVLHFKGLTRNGIIGMSMKEYLSTIVDNAQSAQKYLNNYFKNGLFSRGLLQFTGDLSDDKIRIVQQKFEQMANGIQNAGRILPVPMGFNFQTISTSMADAQFLELNKLTIQQIAAAFGIPLHMLNQLDKATYNNVEQQEEQFYRDTLMPILTMYEQELTYKLLTQKEIQMGLYFKFNVDAILRSDIETRYKAYSIAIQNGFMTPNEVRAKEELPSKPEGDVLIVNGSMQPLAEVGMAYRTKDFNTQQQQNNSN</sequence>
<dbReference type="Pfam" id="PF04860">
    <property type="entry name" value="Phage_portal"/>
    <property type="match status" value="1"/>
</dbReference>